<gene>
    <name evidence="1" type="ORF">GSPATT00035377001</name>
</gene>
<organism evidence="1 2">
    <name type="scientific">Paramecium tetraurelia</name>
    <dbReference type="NCBI Taxonomy" id="5888"/>
    <lineage>
        <taxon>Eukaryota</taxon>
        <taxon>Sar</taxon>
        <taxon>Alveolata</taxon>
        <taxon>Ciliophora</taxon>
        <taxon>Intramacronucleata</taxon>
        <taxon>Oligohymenophorea</taxon>
        <taxon>Peniculida</taxon>
        <taxon>Parameciidae</taxon>
        <taxon>Paramecium</taxon>
    </lineage>
</organism>
<proteinExistence type="predicted"/>
<evidence type="ECO:0008006" key="3">
    <source>
        <dbReference type="Google" id="ProtNLM"/>
    </source>
</evidence>
<sequence length="109" mass="12840">MQRVLVYQILFICNDLSQIIRSIHNWYTRFKLKQIGLDVGGSRITCISETKNIPQDDSAIKSLFEFVLYQFEKSNKNIVNIYFVYVIFEPGIHQFLICITDYRNVPSLI</sequence>
<dbReference type="InParanoid" id="A0C631"/>
<evidence type="ECO:0000313" key="2">
    <source>
        <dbReference type="Proteomes" id="UP000000600"/>
    </source>
</evidence>
<accession>A0C631</accession>
<keyword evidence="2" id="KW-1185">Reference proteome</keyword>
<dbReference type="KEGG" id="ptm:GSPATT00035377001"/>
<name>A0C631_PARTE</name>
<evidence type="ECO:0000313" key="1">
    <source>
        <dbReference type="EMBL" id="CAK66248.1"/>
    </source>
</evidence>
<dbReference type="GeneID" id="5019430"/>
<dbReference type="Proteomes" id="UP000000600">
    <property type="component" value="Unassembled WGS sequence"/>
</dbReference>
<protein>
    <recommendedName>
        <fullName evidence="3">Phosphotransferase</fullName>
    </recommendedName>
</protein>
<dbReference type="HOGENOM" id="CLU_2189057_0_0_1"/>
<dbReference type="AlphaFoldDB" id="A0C631"/>
<dbReference type="RefSeq" id="XP_001433645.1">
    <property type="nucleotide sequence ID" value="XM_001433608.1"/>
</dbReference>
<reference evidence="1 2" key="1">
    <citation type="journal article" date="2006" name="Nature">
        <title>Global trends of whole-genome duplications revealed by the ciliate Paramecium tetraurelia.</title>
        <authorList>
            <consortium name="Genoscope"/>
            <person name="Aury J.-M."/>
            <person name="Jaillon O."/>
            <person name="Duret L."/>
            <person name="Noel B."/>
            <person name="Jubin C."/>
            <person name="Porcel B.M."/>
            <person name="Segurens B."/>
            <person name="Daubin V."/>
            <person name="Anthouard V."/>
            <person name="Aiach N."/>
            <person name="Arnaiz O."/>
            <person name="Billaut A."/>
            <person name="Beisson J."/>
            <person name="Blanc I."/>
            <person name="Bouhouche K."/>
            <person name="Camara F."/>
            <person name="Duharcourt S."/>
            <person name="Guigo R."/>
            <person name="Gogendeau D."/>
            <person name="Katinka M."/>
            <person name="Keller A.-M."/>
            <person name="Kissmehl R."/>
            <person name="Klotz C."/>
            <person name="Koll F."/>
            <person name="Le Moue A."/>
            <person name="Lepere C."/>
            <person name="Malinsky S."/>
            <person name="Nowacki M."/>
            <person name="Nowak J.K."/>
            <person name="Plattner H."/>
            <person name="Poulain J."/>
            <person name="Ruiz F."/>
            <person name="Serrano V."/>
            <person name="Zagulski M."/>
            <person name="Dessen P."/>
            <person name="Betermier M."/>
            <person name="Weissenbach J."/>
            <person name="Scarpelli C."/>
            <person name="Schachter V."/>
            <person name="Sperling L."/>
            <person name="Meyer E."/>
            <person name="Cohen J."/>
            <person name="Wincker P."/>
        </authorList>
    </citation>
    <scope>NUCLEOTIDE SEQUENCE [LARGE SCALE GENOMIC DNA]</scope>
    <source>
        <strain evidence="1 2">Stock d4-2</strain>
    </source>
</reference>
<dbReference type="EMBL" id="CT868043">
    <property type="protein sequence ID" value="CAK66248.1"/>
    <property type="molecule type" value="Genomic_DNA"/>
</dbReference>